<proteinExistence type="predicted"/>
<dbReference type="AlphaFoldDB" id="A0A917GFR2"/>
<reference evidence="2" key="1">
    <citation type="journal article" date="2014" name="Int. J. Syst. Evol. Microbiol.">
        <title>Complete genome sequence of Corynebacterium casei LMG S-19264T (=DSM 44701T), isolated from a smear-ripened cheese.</title>
        <authorList>
            <consortium name="US DOE Joint Genome Institute (JGI-PGF)"/>
            <person name="Walter F."/>
            <person name="Albersmeier A."/>
            <person name="Kalinowski J."/>
            <person name="Ruckert C."/>
        </authorList>
    </citation>
    <scope>NUCLEOTIDE SEQUENCE</scope>
    <source>
        <strain evidence="2">CGMCC 1.12187</strain>
    </source>
</reference>
<dbReference type="InterPro" id="IPR017853">
    <property type="entry name" value="GH"/>
</dbReference>
<evidence type="ECO:0000313" key="2">
    <source>
        <dbReference type="EMBL" id="GGG43353.1"/>
    </source>
</evidence>
<dbReference type="CDD" id="cd06543">
    <property type="entry name" value="GH18_PF-ChiA-like"/>
    <property type="match status" value="1"/>
</dbReference>
<feature type="domain" description="GH18" evidence="1">
    <location>
        <begin position="1"/>
        <end position="319"/>
    </location>
</feature>
<sequence>MPTENTPWFGGYVNATSVPFYEFGTEAAGQPHAVLGFVVADPDEPCTPSWGGYYGLDEAADVLDMDGQIADLRASGSDVVVSFGGAAHDELATACTDPEALHQAYSSVVDRYQVDVLDFDVEMDDLDNHDAALRRAEAVARLQEERDRDDPLRVWATLPVGIQGLDEPSRDVVAQMLEAGVDLAGVNIMTMNYSEGKPAEQSVADASMEAARATHGQLEKLYAQAEQPLSAELVWNRMGLTPMIGQNDIRDEVLDVDAAAELNDFAHEQGLGRLSFWSLNRDRSCGPEQTDLRDATDLCSGIEQEAGDFTRTLGEGFDG</sequence>
<comment type="caution">
    <text evidence="2">The sequence shown here is derived from an EMBL/GenBank/DDBJ whole genome shotgun (WGS) entry which is preliminary data.</text>
</comment>
<dbReference type="GO" id="GO:0016787">
    <property type="term" value="F:hydrolase activity"/>
    <property type="evidence" value="ECO:0007669"/>
    <property type="project" value="UniProtKB-KW"/>
</dbReference>
<reference evidence="2" key="2">
    <citation type="submission" date="2020-09" db="EMBL/GenBank/DDBJ databases">
        <authorList>
            <person name="Sun Q."/>
            <person name="Zhou Y."/>
        </authorList>
    </citation>
    <scope>NUCLEOTIDE SEQUENCE</scope>
    <source>
        <strain evidence="2">CGMCC 1.12187</strain>
    </source>
</reference>
<keyword evidence="3" id="KW-1185">Reference proteome</keyword>
<protein>
    <submittedName>
        <fullName evidence="2">Hydrolase</fullName>
    </submittedName>
</protein>
<accession>A0A917GFR2</accession>
<name>A0A917GFR2_9MICC</name>
<dbReference type="PROSITE" id="PS51910">
    <property type="entry name" value="GH18_2"/>
    <property type="match status" value="1"/>
</dbReference>
<evidence type="ECO:0000313" key="3">
    <source>
        <dbReference type="Proteomes" id="UP000638848"/>
    </source>
</evidence>
<dbReference type="InterPro" id="IPR001223">
    <property type="entry name" value="Glyco_hydro18_cat"/>
</dbReference>
<organism evidence="2 3">
    <name type="scientific">Kocuria dechangensis</name>
    <dbReference type="NCBI Taxonomy" id="1176249"/>
    <lineage>
        <taxon>Bacteria</taxon>
        <taxon>Bacillati</taxon>
        <taxon>Actinomycetota</taxon>
        <taxon>Actinomycetes</taxon>
        <taxon>Micrococcales</taxon>
        <taxon>Micrococcaceae</taxon>
        <taxon>Kocuria</taxon>
    </lineage>
</organism>
<dbReference type="Gene3D" id="3.20.20.80">
    <property type="entry name" value="Glycosidases"/>
    <property type="match status" value="1"/>
</dbReference>
<gene>
    <name evidence="2" type="ORF">GCM10011374_02150</name>
</gene>
<dbReference type="SUPFAM" id="SSF51445">
    <property type="entry name" value="(Trans)glycosidases"/>
    <property type="match status" value="1"/>
</dbReference>
<keyword evidence="2" id="KW-0378">Hydrolase</keyword>
<dbReference type="PANTHER" id="PTHR42976">
    <property type="entry name" value="BIFUNCTIONAL CHITINASE/LYSOZYME-RELATED"/>
    <property type="match status" value="1"/>
</dbReference>
<dbReference type="GO" id="GO:0005975">
    <property type="term" value="P:carbohydrate metabolic process"/>
    <property type="evidence" value="ECO:0007669"/>
    <property type="project" value="InterPro"/>
</dbReference>
<dbReference type="Proteomes" id="UP000638848">
    <property type="component" value="Unassembled WGS sequence"/>
</dbReference>
<evidence type="ECO:0000259" key="1">
    <source>
        <dbReference type="PROSITE" id="PS51910"/>
    </source>
</evidence>
<dbReference type="EMBL" id="BMEQ01000001">
    <property type="protein sequence ID" value="GGG43353.1"/>
    <property type="molecule type" value="Genomic_DNA"/>
</dbReference>
<dbReference type="PANTHER" id="PTHR42976:SF1">
    <property type="entry name" value="GH18 DOMAIN-CONTAINING PROTEIN-RELATED"/>
    <property type="match status" value="1"/>
</dbReference>
<dbReference type="InterPro" id="IPR052750">
    <property type="entry name" value="GH18_Chitinase"/>
</dbReference>
<dbReference type="RefSeq" id="WP_188533978.1">
    <property type="nucleotide sequence ID" value="NZ_BMEQ01000001.1"/>
</dbReference>